<feature type="non-terminal residue" evidence="1">
    <location>
        <position position="122"/>
    </location>
</feature>
<reference evidence="1" key="1">
    <citation type="journal article" date="2016" name="Mol. Biol. Evol.">
        <title>Comparative Genomics of Early-Diverging Mushroom-Forming Fungi Provides Insights into the Origins of Lignocellulose Decay Capabilities.</title>
        <authorList>
            <person name="Nagy L.G."/>
            <person name="Riley R."/>
            <person name="Tritt A."/>
            <person name="Adam C."/>
            <person name="Daum C."/>
            <person name="Floudas D."/>
            <person name="Sun H."/>
            <person name="Yadav J.S."/>
            <person name="Pangilinan J."/>
            <person name="Larsson K.H."/>
            <person name="Matsuura K."/>
            <person name="Barry K."/>
            <person name="Labutti K."/>
            <person name="Kuo R."/>
            <person name="Ohm R.A."/>
            <person name="Bhattacharya S.S."/>
            <person name="Shirouzu T."/>
            <person name="Yoshinaga Y."/>
            <person name="Martin F.M."/>
            <person name="Grigoriev I.V."/>
            <person name="Hibbett D.S."/>
        </authorList>
    </citation>
    <scope>NUCLEOTIDE SEQUENCE [LARGE SCALE GENOMIC DNA]</scope>
    <source>
        <strain evidence="1">CBS 109695</strain>
    </source>
</reference>
<evidence type="ECO:0008006" key="2">
    <source>
        <dbReference type="Google" id="ProtNLM"/>
    </source>
</evidence>
<proteinExistence type="predicted"/>
<dbReference type="EMBL" id="KV417528">
    <property type="protein sequence ID" value="KZP24105.1"/>
    <property type="molecule type" value="Genomic_DNA"/>
</dbReference>
<accession>A0A166MKZ9</accession>
<sequence length="122" mass="13568">MVNCTPTKKARILDMRNDGKQFSEIGTKLGLDPSTVSHNYAKMVKNPDPYAKAPGRGRPTKVDPRKLRRAVRACDSGTAVDATNVKQQMFPELSTRTVQRHLAEAGLNGRVRRATPYLKPLH</sequence>
<organism evidence="1">
    <name type="scientific">Athelia psychrophila</name>
    <dbReference type="NCBI Taxonomy" id="1759441"/>
    <lineage>
        <taxon>Eukaryota</taxon>
        <taxon>Fungi</taxon>
        <taxon>Dikarya</taxon>
        <taxon>Basidiomycota</taxon>
        <taxon>Agaricomycotina</taxon>
        <taxon>Agaricomycetes</taxon>
        <taxon>Agaricomycetidae</taxon>
        <taxon>Atheliales</taxon>
        <taxon>Atheliaceae</taxon>
        <taxon>Athelia</taxon>
    </lineage>
</organism>
<dbReference type="OrthoDB" id="2993955at2759"/>
<name>A0A166MKZ9_9AGAM</name>
<dbReference type="SUPFAM" id="SSF46689">
    <property type="entry name" value="Homeodomain-like"/>
    <property type="match status" value="1"/>
</dbReference>
<dbReference type="AlphaFoldDB" id="A0A166MKZ9"/>
<evidence type="ECO:0000313" key="1">
    <source>
        <dbReference type="EMBL" id="KZP24105.1"/>
    </source>
</evidence>
<dbReference type="STRING" id="436010.A0A166MKZ9"/>
<protein>
    <recommendedName>
        <fullName evidence="2">Transposase Tc1-like domain-containing protein</fullName>
    </recommendedName>
</protein>
<dbReference type="InterPro" id="IPR009057">
    <property type="entry name" value="Homeodomain-like_sf"/>
</dbReference>
<gene>
    <name evidence="1" type="ORF">FIBSPDRAFT_705446</name>
</gene>